<name>A0A2H1V623_SPOFR</name>
<dbReference type="EMBL" id="ODYU01000843">
    <property type="protein sequence ID" value="SOQ36216.1"/>
    <property type="molecule type" value="Genomic_DNA"/>
</dbReference>
<protein>
    <submittedName>
        <fullName evidence="2">SFRICE_010588</fullName>
    </submittedName>
</protein>
<accession>A0A2H1V623</accession>
<sequence>MVTLQNRAAPFVAINPRPAVIAARDASAGRGAARHDVARSHDFVALHVAGYSNDGSPPNTTSKTADKETIPLTFLDQRPTCMTKEGSEQLSSTVKHCSNTLCGLLSRLRDCAASAHAAHDEKSLCDSKLVELFSINSDTRRPLQNIGLPQYLIMISPTLGEARGSARLLLTKNHHVPTPAFRVGAPGEILMTSPVLGEARGSIRLLLPKNHPVPTPVGTGAPVNPLGSP</sequence>
<evidence type="ECO:0000256" key="1">
    <source>
        <dbReference type="SAM" id="MobiDB-lite"/>
    </source>
</evidence>
<evidence type="ECO:0000313" key="2">
    <source>
        <dbReference type="EMBL" id="SOQ36216.1"/>
    </source>
</evidence>
<organism evidence="2">
    <name type="scientific">Spodoptera frugiperda</name>
    <name type="common">Fall armyworm</name>
    <dbReference type="NCBI Taxonomy" id="7108"/>
    <lineage>
        <taxon>Eukaryota</taxon>
        <taxon>Metazoa</taxon>
        <taxon>Ecdysozoa</taxon>
        <taxon>Arthropoda</taxon>
        <taxon>Hexapoda</taxon>
        <taxon>Insecta</taxon>
        <taxon>Pterygota</taxon>
        <taxon>Neoptera</taxon>
        <taxon>Endopterygota</taxon>
        <taxon>Lepidoptera</taxon>
        <taxon>Glossata</taxon>
        <taxon>Ditrysia</taxon>
        <taxon>Noctuoidea</taxon>
        <taxon>Noctuidae</taxon>
        <taxon>Amphipyrinae</taxon>
        <taxon>Spodoptera</taxon>
    </lineage>
</organism>
<dbReference type="AlphaFoldDB" id="A0A2H1V623"/>
<feature type="compositionally biased region" description="Low complexity" evidence="1">
    <location>
        <begin position="216"/>
        <end position="229"/>
    </location>
</feature>
<gene>
    <name evidence="2" type="ORF">SFRICE_010588</name>
</gene>
<proteinExistence type="predicted"/>
<reference evidence="2" key="1">
    <citation type="submission" date="2016-07" db="EMBL/GenBank/DDBJ databases">
        <authorList>
            <person name="Bretaudeau A."/>
        </authorList>
    </citation>
    <scope>NUCLEOTIDE SEQUENCE</scope>
    <source>
        <strain evidence="2">Rice</strain>
        <tissue evidence="2">Whole body</tissue>
    </source>
</reference>
<feature type="region of interest" description="Disordered" evidence="1">
    <location>
        <begin position="210"/>
        <end position="229"/>
    </location>
</feature>